<proteinExistence type="predicted"/>
<accession>A0A975GFM4</accession>
<dbReference type="RefSeq" id="WP_207691202.1">
    <property type="nucleotide sequence ID" value="NZ_CP061799.1"/>
</dbReference>
<sequence length="100" mass="10919">MTVYTLETLPQYWAATQNNLGAALSDQGIRTGGKEGAKLLSQAVEAYRAALTVYTLETLPQYWAGTQNNLGNALSDQGIRTGGKREQNCFLRLLRLTGLL</sequence>
<keyword evidence="2" id="KW-1185">Reference proteome</keyword>
<dbReference type="EMBL" id="CP061799">
    <property type="protein sequence ID" value="QTA79451.1"/>
    <property type="molecule type" value="Genomic_DNA"/>
</dbReference>
<gene>
    <name evidence="1" type="ORF">dnl_17220</name>
</gene>
<dbReference type="InterPro" id="IPR011990">
    <property type="entry name" value="TPR-like_helical_dom_sf"/>
</dbReference>
<dbReference type="AlphaFoldDB" id="A0A975GFM4"/>
<evidence type="ECO:0000313" key="1">
    <source>
        <dbReference type="EMBL" id="QTA79451.1"/>
    </source>
</evidence>
<protein>
    <submittedName>
        <fullName evidence="1">Tetratricopeptide repeat-containing protein</fullName>
    </submittedName>
</protein>
<dbReference type="KEGG" id="dli:dnl_17220"/>
<organism evidence="1 2">
    <name type="scientific">Desulfonema limicola</name>
    <dbReference type="NCBI Taxonomy" id="45656"/>
    <lineage>
        <taxon>Bacteria</taxon>
        <taxon>Pseudomonadati</taxon>
        <taxon>Thermodesulfobacteriota</taxon>
        <taxon>Desulfobacteria</taxon>
        <taxon>Desulfobacterales</taxon>
        <taxon>Desulfococcaceae</taxon>
        <taxon>Desulfonema</taxon>
    </lineage>
</organism>
<evidence type="ECO:0000313" key="2">
    <source>
        <dbReference type="Proteomes" id="UP000663720"/>
    </source>
</evidence>
<reference evidence="1" key="1">
    <citation type="journal article" date="2021" name="Microb. Physiol.">
        <title>Proteogenomic Insights into the Physiology of Marine, Sulfate-Reducing, Filamentous Desulfonema limicola and Desulfonema magnum.</title>
        <authorList>
            <person name="Schnaars V."/>
            <person name="Wohlbrand L."/>
            <person name="Scheve S."/>
            <person name="Hinrichs C."/>
            <person name="Reinhardt R."/>
            <person name="Rabus R."/>
        </authorList>
    </citation>
    <scope>NUCLEOTIDE SEQUENCE</scope>
    <source>
        <strain evidence="1">5ac10</strain>
    </source>
</reference>
<dbReference type="Gene3D" id="1.25.40.10">
    <property type="entry name" value="Tetratricopeptide repeat domain"/>
    <property type="match status" value="1"/>
</dbReference>
<dbReference type="Proteomes" id="UP000663720">
    <property type="component" value="Chromosome"/>
</dbReference>
<name>A0A975GFM4_9BACT</name>